<organism evidence="1 2">
    <name type="scientific">Blautia producta</name>
    <dbReference type="NCBI Taxonomy" id="33035"/>
    <lineage>
        <taxon>Bacteria</taxon>
        <taxon>Bacillati</taxon>
        <taxon>Bacillota</taxon>
        <taxon>Clostridia</taxon>
        <taxon>Lachnospirales</taxon>
        <taxon>Lachnospiraceae</taxon>
        <taxon>Blautia</taxon>
    </lineage>
</organism>
<dbReference type="Proteomes" id="UP000515789">
    <property type="component" value="Chromosome"/>
</dbReference>
<dbReference type="AlphaFoldDB" id="A0A7G5MZN9"/>
<dbReference type="GeneID" id="75054505"/>
<accession>A0A7G5MZN9</accession>
<evidence type="ECO:0000313" key="2">
    <source>
        <dbReference type="Proteomes" id="UP000515789"/>
    </source>
</evidence>
<dbReference type="EMBL" id="CP039126">
    <property type="protein sequence ID" value="QMW80082.1"/>
    <property type="molecule type" value="Genomic_DNA"/>
</dbReference>
<name>A0A7G5MZN9_9FIRM</name>
<protein>
    <submittedName>
        <fullName evidence="1">Uncharacterized protein</fullName>
    </submittedName>
</protein>
<evidence type="ECO:0000313" key="1">
    <source>
        <dbReference type="EMBL" id="QMW80082.1"/>
    </source>
</evidence>
<gene>
    <name evidence="1" type="ORF">E5259_22220</name>
</gene>
<proteinExistence type="predicted"/>
<sequence>MNIKGTRKKNQVVSTNIFEQQEMIAKMEAIRDNLQASAWHELKTQIAYQRTAQSGGHGNGLLDSSGASFILQYISEKITGF</sequence>
<reference evidence="1 2" key="1">
    <citation type="submission" date="2019-04" db="EMBL/GenBank/DDBJ databases">
        <authorList>
            <person name="Schori C."/>
            <person name="Ahrens C."/>
        </authorList>
    </citation>
    <scope>NUCLEOTIDE SEQUENCE [LARGE SCALE GENOMIC DNA]</scope>
    <source>
        <strain evidence="1 2">DSM 2950</strain>
    </source>
</reference>
<dbReference type="RefSeq" id="WP_018594227.1">
    <property type="nucleotide sequence ID" value="NZ_AP031416.1"/>
</dbReference>